<sequence>MGQTREVLDDDRAAEGHNLLDLEKLDRRDDFLDGHNIKTTTASLRSPIGRRISITSVLKDGLPRLFTLSKSWKQLLFFLLPTFIQSRYLPRRIGQKRPLHPTAWLDGMRGIAAFCVFMDHLAYSNHDTYTAYGYESSNYEWFKLPFLRFLYTGASQVAIFFVVSGYALSYKPVKQMRNGEREGLLTTLSSSVFRRAIRLYLPCVASTLLVISCVRLGLYELTRDLASNDKLLTGRREHHPWRYETLWKQLGVWAVKMWSFFNPFDFNMKIGDGALDIDGHLWTIPVEFRASLVLYLSQLGLSRLKPTLRIPILIGLILYVHQINRWELLLFFSGFLLCELDFRRRSFASTNSSPLSPMSPTPSALSKTTETSRLWPTIYYMTFILGLYFGSQPARDLEHAPGWQTLSTIIPSHINPRDRYFPNLGAILLIWSTSCHQPLQSIFTHPIVQYLGKISYPLYLMHGAVIHTLGYGVMDFMWGSLGRDTVLRKEIGFGVAAVWVVVVTIWMADLFMRAVDTPTVRFAKWLEGKCTMET</sequence>
<protein>
    <recommendedName>
        <fullName evidence="2">Acyltransferase 3 domain-containing protein</fullName>
    </recommendedName>
</protein>
<reference evidence="3" key="1">
    <citation type="journal article" date="2021" name="J Fungi (Basel)">
        <title>Virulence traits and population genomics of the black yeast Aureobasidium melanogenum.</title>
        <authorList>
            <person name="Cernosa A."/>
            <person name="Sun X."/>
            <person name="Gostincar C."/>
            <person name="Fang C."/>
            <person name="Gunde-Cimerman N."/>
            <person name="Song Z."/>
        </authorList>
    </citation>
    <scope>NUCLEOTIDE SEQUENCE</scope>
    <source>
        <strain evidence="3">EXF-8016</strain>
    </source>
</reference>
<evidence type="ECO:0000313" key="4">
    <source>
        <dbReference type="Proteomes" id="UP000767238"/>
    </source>
</evidence>
<feature type="transmembrane region" description="Helical" evidence="1">
    <location>
        <begin position="459"/>
        <end position="479"/>
    </location>
</feature>
<feature type="transmembrane region" description="Helical" evidence="1">
    <location>
        <begin position="146"/>
        <end position="168"/>
    </location>
</feature>
<dbReference type="GO" id="GO:0016747">
    <property type="term" value="F:acyltransferase activity, transferring groups other than amino-acyl groups"/>
    <property type="evidence" value="ECO:0007669"/>
    <property type="project" value="InterPro"/>
</dbReference>
<proteinExistence type="predicted"/>
<keyword evidence="1" id="KW-0812">Transmembrane</keyword>
<reference evidence="3" key="2">
    <citation type="submission" date="2021-08" db="EMBL/GenBank/DDBJ databases">
        <authorList>
            <person name="Gostincar C."/>
            <person name="Sun X."/>
            <person name="Song Z."/>
            <person name="Gunde-Cimerman N."/>
        </authorList>
    </citation>
    <scope>NUCLEOTIDE SEQUENCE</scope>
    <source>
        <strain evidence="3">EXF-8016</strain>
    </source>
</reference>
<feature type="transmembrane region" description="Helical" evidence="1">
    <location>
        <begin position="199"/>
        <end position="218"/>
    </location>
</feature>
<dbReference type="Pfam" id="PF01757">
    <property type="entry name" value="Acyl_transf_3"/>
    <property type="match status" value="1"/>
</dbReference>
<dbReference type="AlphaFoldDB" id="A0A9P8K3G4"/>
<dbReference type="InterPro" id="IPR002656">
    <property type="entry name" value="Acyl_transf_3_dom"/>
</dbReference>
<evidence type="ECO:0000313" key="3">
    <source>
        <dbReference type="EMBL" id="KAH0216506.1"/>
    </source>
</evidence>
<dbReference type="Proteomes" id="UP000767238">
    <property type="component" value="Unassembled WGS sequence"/>
</dbReference>
<comment type="caution">
    <text evidence="3">The sequence shown here is derived from an EMBL/GenBank/DDBJ whole genome shotgun (WGS) entry which is preliminary data.</text>
</comment>
<dbReference type="EMBL" id="JAHFYH010000063">
    <property type="protein sequence ID" value="KAH0216506.1"/>
    <property type="molecule type" value="Genomic_DNA"/>
</dbReference>
<feature type="domain" description="Acyltransferase 3" evidence="2">
    <location>
        <begin position="103"/>
        <end position="508"/>
    </location>
</feature>
<dbReference type="PANTHER" id="PTHR23028:SF134">
    <property type="entry name" value="PUTATIVE (AFU_ORTHOLOGUE AFUA_4G08520)-RELATED"/>
    <property type="match status" value="1"/>
</dbReference>
<accession>A0A9P8K3G4</accession>
<keyword evidence="1" id="KW-1133">Transmembrane helix</keyword>
<evidence type="ECO:0000256" key="1">
    <source>
        <dbReference type="SAM" id="Phobius"/>
    </source>
</evidence>
<keyword evidence="1" id="KW-0472">Membrane</keyword>
<dbReference type="InterPro" id="IPR050879">
    <property type="entry name" value="Acyltransferase_3"/>
</dbReference>
<organism evidence="3 4">
    <name type="scientific">Aureobasidium melanogenum</name>
    <name type="common">Aureobasidium pullulans var. melanogenum</name>
    <dbReference type="NCBI Taxonomy" id="46634"/>
    <lineage>
        <taxon>Eukaryota</taxon>
        <taxon>Fungi</taxon>
        <taxon>Dikarya</taxon>
        <taxon>Ascomycota</taxon>
        <taxon>Pezizomycotina</taxon>
        <taxon>Dothideomycetes</taxon>
        <taxon>Dothideomycetidae</taxon>
        <taxon>Dothideales</taxon>
        <taxon>Saccotheciaceae</taxon>
        <taxon>Aureobasidium</taxon>
    </lineage>
</organism>
<name>A0A9P8K3G4_AURME</name>
<dbReference type="PANTHER" id="PTHR23028">
    <property type="entry name" value="ACETYLTRANSFERASE"/>
    <property type="match status" value="1"/>
</dbReference>
<feature type="non-terminal residue" evidence="3">
    <location>
        <position position="1"/>
    </location>
</feature>
<evidence type="ECO:0000259" key="2">
    <source>
        <dbReference type="Pfam" id="PF01757"/>
    </source>
</evidence>
<gene>
    <name evidence="3" type="ORF">KCV03_g7509</name>
</gene>
<feature type="transmembrane region" description="Helical" evidence="1">
    <location>
        <begin position="491"/>
        <end position="508"/>
    </location>
</feature>